<name>A0A0Q0FBL8_PSEAP</name>
<accession>A0A0Q0FBL8</accession>
<dbReference type="RefSeq" id="WP_057445952.1">
    <property type="nucleotide sequence ID" value="NZ_LJRP01000139.1"/>
</dbReference>
<reference evidence="2 3" key="1">
    <citation type="submission" date="2018-08" db="EMBL/GenBank/DDBJ databases">
        <title>Recombination of ecologically and evolutionarily significant loci maintains genetic cohesion in the Pseudomonas syringae species complex.</title>
        <authorList>
            <person name="Dillon M."/>
            <person name="Thakur S."/>
            <person name="Almeida R.N.D."/>
            <person name="Weir B.S."/>
            <person name="Guttman D.S."/>
        </authorList>
    </citation>
    <scope>NUCLEOTIDE SEQUENCE [LARGE SCALE GENOMIC DNA]</scope>
    <source>
        <strain evidence="2 3">ICMP 4388</strain>
    </source>
</reference>
<gene>
    <name evidence="2" type="ORF">ALQ37_02140</name>
</gene>
<dbReference type="EMBL" id="RBPX01000389">
    <property type="protein sequence ID" value="RMO57111.1"/>
    <property type="molecule type" value="Genomic_DNA"/>
</dbReference>
<evidence type="ECO:0000313" key="3">
    <source>
        <dbReference type="Proteomes" id="UP000274541"/>
    </source>
</evidence>
<evidence type="ECO:0000313" key="2">
    <source>
        <dbReference type="EMBL" id="RMO57111.1"/>
    </source>
</evidence>
<comment type="caution">
    <text evidence="2">The sequence shown here is derived from an EMBL/GenBank/DDBJ whole genome shotgun (WGS) entry which is preliminary data.</text>
</comment>
<proteinExistence type="predicted"/>
<protein>
    <submittedName>
        <fullName evidence="2">Uncharacterized protein</fullName>
    </submittedName>
</protein>
<feature type="compositionally biased region" description="Basic and acidic residues" evidence="1">
    <location>
        <begin position="152"/>
        <end position="161"/>
    </location>
</feature>
<organism evidence="2 3">
    <name type="scientific">Pseudomonas syringae pv. aptata</name>
    <dbReference type="NCBI Taxonomy" id="83167"/>
    <lineage>
        <taxon>Bacteria</taxon>
        <taxon>Pseudomonadati</taxon>
        <taxon>Pseudomonadota</taxon>
        <taxon>Gammaproteobacteria</taxon>
        <taxon>Pseudomonadales</taxon>
        <taxon>Pseudomonadaceae</taxon>
        <taxon>Pseudomonas</taxon>
        <taxon>Pseudomonas syringae</taxon>
    </lineage>
</organism>
<dbReference type="AlphaFoldDB" id="A0A0Q0FBL8"/>
<evidence type="ECO:0000256" key="1">
    <source>
        <dbReference type="SAM" id="MobiDB-lite"/>
    </source>
</evidence>
<dbReference type="Proteomes" id="UP000274541">
    <property type="component" value="Unassembled WGS sequence"/>
</dbReference>
<feature type="region of interest" description="Disordered" evidence="1">
    <location>
        <begin position="151"/>
        <end position="171"/>
    </location>
</feature>
<sequence>MKKEIEPIKAALKQLIDKKNEDSLYYPAAFISAMKIVAGEAAVKNLQEPPIHHEYYIAKKEGDTPTRKNMYFCANSGLDVFAQSQLNLKVLAVEIRDSAPDLYRALERFNLKAHQANQNLKVRGGYDDLTLATAENELYSAIRHQYPALRIESSDAKESPPKTKLKSLTPQ</sequence>